<evidence type="ECO:0000313" key="1">
    <source>
        <dbReference type="EMBL" id="KAH7843302.1"/>
    </source>
</evidence>
<dbReference type="EMBL" id="CM037151">
    <property type="protein sequence ID" value="KAH7843302.1"/>
    <property type="molecule type" value="Genomic_DNA"/>
</dbReference>
<gene>
    <name evidence="1" type="ORF">Vadar_014972</name>
</gene>
<keyword evidence="2" id="KW-1185">Reference proteome</keyword>
<evidence type="ECO:0000313" key="2">
    <source>
        <dbReference type="Proteomes" id="UP000828048"/>
    </source>
</evidence>
<accession>A0ACB7XQQ4</accession>
<proteinExistence type="predicted"/>
<name>A0ACB7XQQ4_9ERIC</name>
<dbReference type="Proteomes" id="UP000828048">
    <property type="component" value="Chromosome 1"/>
</dbReference>
<comment type="caution">
    <text evidence="1">The sequence shown here is derived from an EMBL/GenBank/DDBJ whole genome shotgun (WGS) entry which is preliminary data.</text>
</comment>
<protein>
    <submittedName>
        <fullName evidence="1">Uncharacterized protein</fullName>
    </submittedName>
</protein>
<reference evidence="1 2" key="1">
    <citation type="journal article" date="2021" name="Hortic Res">
        <title>High-quality reference genome and annotation aids understanding of berry development for evergreen blueberry (Vaccinium darrowii).</title>
        <authorList>
            <person name="Yu J."/>
            <person name="Hulse-Kemp A.M."/>
            <person name="Babiker E."/>
            <person name="Staton M."/>
        </authorList>
    </citation>
    <scope>NUCLEOTIDE SEQUENCE [LARGE SCALE GENOMIC DNA]</scope>
    <source>
        <strain evidence="2">cv. NJ 8807/NJ 8810</strain>
        <tissue evidence="1">Young leaf</tissue>
    </source>
</reference>
<sequence length="257" mass="29228">MSVTPTVATPIPPIGSSSDNITAKEEDHLIRSIKKIKNDQIELITSMDAEPVVPDSETPRVDTIVDDEMGMGEEKGEEALAPPKELIKSFMQILINTEGKEVAFSEDVENIPFDEESMGEEENICEDEERDGIPVINFPKSLMKYGTQPWKNAIIVKPIGYPIGYKALCTKVRRLWDLQGDFSAIDIGMGFVVFKFDVQSDRDHVLTGGPWTLSDQYITVRAWEPRFKPDETEEITTAVWVRFPNFPFEYYNEKHMF</sequence>
<organism evidence="1 2">
    <name type="scientific">Vaccinium darrowii</name>
    <dbReference type="NCBI Taxonomy" id="229202"/>
    <lineage>
        <taxon>Eukaryota</taxon>
        <taxon>Viridiplantae</taxon>
        <taxon>Streptophyta</taxon>
        <taxon>Embryophyta</taxon>
        <taxon>Tracheophyta</taxon>
        <taxon>Spermatophyta</taxon>
        <taxon>Magnoliopsida</taxon>
        <taxon>eudicotyledons</taxon>
        <taxon>Gunneridae</taxon>
        <taxon>Pentapetalae</taxon>
        <taxon>asterids</taxon>
        <taxon>Ericales</taxon>
        <taxon>Ericaceae</taxon>
        <taxon>Vaccinioideae</taxon>
        <taxon>Vaccinieae</taxon>
        <taxon>Vaccinium</taxon>
    </lineage>
</organism>